<protein>
    <submittedName>
        <fullName evidence="1">Uncharacterized protein</fullName>
    </submittedName>
</protein>
<accession>A0A3M7PZK2</accession>
<evidence type="ECO:0000313" key="2">
    <source>
        <dbReference type="Proteomes" id="UP000276133"/>
    </source>
</evidence>
<organism evidence="1 2">
    <name type="scientific">Brachionus plicatilis</name>
    <name type="common">Marine rotifer</name>
    <name type="synonym">Brachionus muelleri</name>
    <dbReference type="NCBI Taxonomy" id="10195"/>
    <lineage>
        <taxon>Eukaryota</taxon>
        <taxon>Metazoa</taxon>
        <taxon>Spiralia</taxon>
        <taxon>Gnathifera</taxon>
        <taxon>Rotifera</taxon>
        <taxon>Eurotatoria</taxon>
        <taxon>Monogononta</taxon>
        <taxon>Pseudotrocha</taxon>
        <taxon>Ploima</taxon>
        <taxon>Brachionidae</taxon>
        <taxon>Brachionus</taxon>
    </lineage>
</organism>
<dbReference type="AlphaFoldDB" id="A0A3M7PZK2"/>
<reference evidence="1 2" key="1">
    <citation type="journal article" date="2018" name="Sci. Rep.">
        <title>Genomic signatures of local adaptation to the degree of environmental predictability in rotifers.</title>
        <authorList>
            <person name="Franch-Gras L."/>
            <person name="Hahn C."/>
            <person name="Garcia-Roger E.M."/>
            <person name="Carmona M.J."/>
            <person name="Serra M."/>
            <person name="Gomez A."/>
        </authorList>
    </citation>
    <scope>NUCLEOTIDE SEQUENCE [LARGE SCALE GENOMIC DNA]</scope>
    <source>
        <strain evidence="1">HYR1</strain>
    </source>
</reference>
<sequence>MQILSKVLEETTNKRSQMNYMSWFIQIRWFSFKCYFKSTSLEERKMNVSFSLFSSLTTLLMAEPTRPVPPKLKMLNFLQLKSVLRAFLLSGLIILDLINFCSINGRLIVGELLTKEIKAKIIATICTNLKFY</sequence>
<evidence type="ECO:0000313" key="1">
    <source>
        <dbReference type="EMBL" id="RNA04622.1"/>
    </source>
</evidence>
<proteinExistence type="predicted"/>
<dbReference type="Proteomes" id="UP000276133">
    <property type="component" value="Unassembled WGS sequence"/>
</dbReference>
<dbReference type="EMBL" id="REGN01008024">
    <property type="protein sequence ID" value="RNA04622.1"/>
    <property type="molecule type" value="Genomic_DNA"/>
</dbReference>
<keyword evidence="2" id="KW-1185">Reference proteome</keyword>
<name>A0A3M7PZK2_BRAPC</name>
<comment type="caution">
    <text evidence="1">The sequence shown here is derived from an EMBL/GenBank/DDBJ whole genome shotgun (WGS) entry which is preliminary data.</text>
</comment>
<gene>
    <name evidence="1" type="ORF">BpHYR1_022490</name>
</gene>